<comment type="caution">
    <text evidence="1">The sequence shown here is derived from an EMBL/GenBank/DDBJ whole genome shotgun (WGS) entry which is preliminary data.</text>
</comment>
<sequence>MELVEGMLQKLIVVDTSLKLTNTGQEDVKFSLERSLKSLSEQLSKDRYQDNLQQIFLVLSTLPKQMEMFLYKLQNELCTTFTKEIQARNGLQREDPPRPKKSINHCTSAKGLYSLKKIQGYRESCYSTEKDRASKEVCKDLVFLYPAWLRALTDSAFPALPRKVSVHAKIVPKMETGGWKSVKVEQRSFTRAASLREQKRNKVSSDQQEKQSRVIIDSDEEIEGGFSCLIDVKETGIRNPILDVSKEETARILRKARRQKRKYCNPIIIN</sequence>
<dbReference type="GO" id="GO:0042138">
    <property type="term" value="P:meiotic DNA double-strand break formation"/>
    <property type="evidence" value="ECO:0007669"/>
    <property type="project" value="TreeGrafter"/>
</dbReference>
<proteinExistence type="predicted"/>
<dbReference type="GO" id="GO:0009556">
    <property type="term" value="P:microsporogenesis"/>
    <property type="evidence" value="ECO:0007669"/>
    <property type="project" value="TreeGrafter"/>
</dbReference>
<organism evidence="1 2">
    <name type="scientific">Populus tomentosa</name>
    <name type="common">Chinese white poplar</name>
    <dbReference type="NCBI Taxonomy" id="118781"/>
    <lineage>
        <taxon>Eukaryota</taxon>
        <taxon>Viridiplantae</taxon>
        <taxon>Streptophyta</taxon>
        <taxon>Embryophyta</taxon>
        <taxon>Tracheophyta</taxon>
        <taxon>Spermatophyta</taxon>
        <taxon>Magnoliopsida</taxon>
        <taxon>eudicotyledons</taxon>
        <taxon>Gunneridae</taxon>
        <taxon>Pentapetalae</taxon>
        <taxon>rosids</taxon>
        <taxon>fabids</taxon>
        <taxon>Malpighiales</taxon>
        <taxon>Salicaceae</taxon>
        <taxon>Saliceae</taxon>
        <taxon>Populus</taxon>
    </lineage>
</organism>
<dbReference type="PANTHER" id="PTHR37695:SF1">
    <property type="entry name" value="RECOMBINATION INITIATION DEFECTS 3-RELATED"/>
    <property type="match status" value="1"/>
</dbReference>
<keyword evidence="2" id="KW-1185">Reference proteome</keyword>
<protein>
    <submittedName>
        <fullName evidence="1">Uncharacterized protein</fullName>
    </submittedName>
</protein>
<reference evidence="1" key="1">
    <citation type="journal article" date="2020" name="bioRxiv">
        <title>Hybrid origin of Populus tomentosa Carr. identified through genome sequencing and phylogenomic analysis.</title>
        <authorList>
            <person name="An X."/>
            <person name="Gao K."/>
            <person name="Chen Z."/>
            <person name="Li J."/>
            <person name="Yang X."/>
            <person name="Yang X."/>
            <person name="Zhou J."/>
            <person name="Guo T."/>
            <person name="Zhao T."/>
            <person name="Huang S."/>
            <person name="Miao D."/>
            <person name="Khan W.U."/>
            <person name="Rao P."/>
            <person name="Ye M."/>
            <person name="Lei B."/>
            <person name="Liao W."/>
            <person name="Wang J."/>
            <person name="Ji L."/>
            <person name="Li Y."/>
            <person name="Guo B."/>
            <person name="Mustafa N.S."/>
            <person name="Li S."/>
            <person name="Yun Q."/>
            <person name="Keller S.R."/>
            <person name="Mao J."/>
            <person name="Zhang R."/>
            <person name="Strauss S.H."/>
        </authorList>
    </citation>
    <scope>NUCLEOTIDE SEQUENCE</scope>
    <source>
        <strain evidence="1">GM15</strain>
        <tissue evidence="1">Leaf</tissue>
    </source>
</reference>
<evidence type="ECO:0000313" key="2">
    <source>
        <dbReference type="Proteomes" id="UP000886885"/>
    </source>
</evidence>
<dbReference type="OrthoDB" id="1920658at2759"/>
<name>A0A8X8ABX9_POPTO</name>
<dbReference type="GO" id="GO:0005634">
    <property type="term" value="C:nucleus"/>
    <property type="evidence" value="ECO:0007669"/>
    <property type="project" value="TreeGrafter"/>
</dbReference>
<dbReference type="Proteomes" id="UP000886885">
    <property type="component" value="Chromosome 2A"/>
</dbReference>
<dbReference type="InterPro" id="IPR034546">
    <property type="entry name" value="PAIR1"/>
</dbReference>
<evidence type="ECO:0000313" key="1">
    <source>
        <dbReference type="EMBL" id="KAG6786778.1"/>
    </source>
</evidence>
<dbReference type="GO" id="GO:0070192">
    <property type="term" value="P:chromosome organization involved in meiotic cell cycle"/>
    <property type="evidence" value="ECO:0007669"/>
    <property type="project" value="InterPro"/>
</dbReference>
<accession>A0A8X8ABX9</accession>
<dbReference type="AlphaFoldDB" id="A0A8X8ABX9"/>
<dbReference type="GO" id="GO:0009553">
    <property type="term" value="P:embryo sac development"/>
    <property type="evidence" value="ECO:0007669"/>
    <property type="project" value="TreeGrafter"/>
</dbReference>
<dbReference type="EMBL" id="JAAWWB010000003">
    <property type="protein sequence ID" value="KAG6786778.1"/>
    <property type="molecule type" value="Genomic_DNA"/>
</dbReference>
<dbReference type="PANTHER" id="PTHR37695">
    <property type="entry name" value="RECOMBINATION INITIATION DEFECTS 3-RELATED"/>
    <property type="match status" value="1"/>
</dbReference>
<gene>
    <name evidence="1" type="ORF">POTOM_008394</name>
</gene>